<sequence>MKNLLILTVSAVLAAHLVDAQSGKSAAPQVKTANGLVEGVTETSGIRAFKGLPFAQPPIGELRWKEPQPVKNWSGVRKADQFGPRAMQLPVFGDMNFRSNGMSEDCLYLNVWTPAKSAKEKLPVLVYFYGGGFIAGDGSEGRYDGESMATKGIVALTVNYRLGVFGFMAHPELTKESPHQASGNYAYHDMAAALRWVQQNIAAFGGDPKRVTIAGESAGSIAVSGLMASPLSKKLMAGAIGESGSLLGGLPPVPLAKGEDAGVAFAKAVGANSLADLRAMPAQQLLEATGKPGVPRFSATVDGYFFPKPPLEIFNAGEQAQVPLLAGWNSEEMNGRAILGQEKPTPENYANAVKKLYGDRAEEVLKLYPATTEEEVLESATALAGDRFLAYSTWKWADLQSKTGGGKPVYRYYYSRPRPPMVPEMGNATPGLAGGVVKSTDPNAIKIPPARGAVHSAEIEYAMGNLSKNKVFAWTPDDHKVSEVMQTYFANFVKTGNPNGGGLPNWPAINNANPVPFMQIDVNTRLETEKNRARYLFLDPYYTKQ</sequence>
<keyword evidence="6" id="KW-1185">Reference proteome</keyword>
<dbReference type="InterPro" id="IPR019819">
    <property type="entry name" value="Carboxylesterase_B_CS"/>
</dbReference>
<keyword evidence="2 3" id="KW-0378">Hydrolase</keyword>
<evidence type="ECO:0000256" key="3">
    <source>
        <dbReference type="RuleBase" id="RU361235"/>
    </source>
</evidence>
<dbReference type="EMBL" id="JBHSMA010000006">
    <property type="protein sequence ID" value="MFC5411342.1"/>
    <property type="molecule type" value="Genomic_DNA"/>
</dbReference>
<dbReference type="RefSeq" id="WP_379848147.1">
    <property type="nucleotide sequence ID" value="NZ_JBHSMA010000006.1"/>
</dbReference>
<dbReference type="InterPro" id="IPR029058">
    <property type="entry name" value="AB_hydrolase_fold"/>
</dbReference>
<protein>
    <recommendedName>
        <fullName evidence="3">Carboxylic ester hydrolase</fullName>
        <ecNumber evidence="3">3.1.1.-</ecNumber>
    </recommendedName>
</protein>
<dbReference type="PANTHER" id="PTHR11559">
    <property type="entry name" value="CARBOXYLESTERASE"/>
    <property type="match status" value="1"/>
</dbReference>
<evidence type="ECO:0000313" key="5">
    <source>
        <dbReference type="EMBL" id="MFC5411342.1"/>
    </source>
</evidence>
<reference evidence="6" key="1">
    <citation type="journal article" date="2019" name="Int. J. Syst. Evol. Microbiol.">
        <title>The Global Catalogue of Microorganisms (GCM) 10K type strain sequencing project: providing services to taxonomists for standard genome sequencing and annotation.</title>
        <authorList>
            <consortium name="The Broad Institute Genomics Platform"/>
            <consortium name="The Broad Institute Genome Sequencing Center for Infectious Disease"/>
            <person name="Wu L."/>
            <person name="Ma J."/>
        </authorList>
    </citation>
    <scope>NUCLEOTIDE SEQUENCE [LARGE SCALE GENOMIC DNA]</scope>
    <source>
        <strain evidence="6">CCUG 55250</strain>
    </source>
</reference>
<comment type="similarity">
    <text evidence="1 3">Belongs to the type-B carboxylesterase/lipase family.</text>
</comment>
<feature type="domain" description="Carboxylesterase type B" evidence="4">
    <location>
        <begin position="27"/>
        <end position="534"/>
    </location>
</feature>
<dbReference type="PROSITE" id="PS00941">
    <property type="entry name" value="CARBOXYLESTERASE_B_2"/>
    <property type="match status" value="1"/>
</dbReference>
<comment type="caution">
    <text evidence="5">The sequence shown here is derived from an EMBL/GenBank/DDBJ whole genome shotgun (WGS) entry which is preliminary data.</text>
</comment>
<dbReference type="Pfam" id="PF00135">
    <property type="entry name" value="COesterase"/>
    <property type="match status" value="1"/>
</dbReference>
<dbReference type="PROSITE" id="PS00122">
    <property type="entry name" value="CARBOXYLESTERASE_B_1"/>
    <property type="match status" value="1"/>
</dbReference>
<proteinExistence type="inferred from homology"/>
<gene>
    <name evidence="5" type="ORF">ACFPMF_18615</name>
</gene>
<organism evidence="5 6">
    <name type="scientific">Larkinella bovis</name>
    <dbReference type="NCBI Taxonomy" id="683041"/>
    <lineage>
        <taxon>Bacteria</taxon>
        <taxon>Pseudomonadati</taxon>
        <taxon>Bacteroidota</taxon>
        <taxon>Cytophagia</taxon>
        <taxon>Cytophagales</taxon>
        <taxon>Spirosomataceae</taxon>
        <taxon>Larkinella</taxon>
    </lineage>
</organism>
<feature type="signal peptide" evidence="3">
    <location>
        <begin position="1"/>
        <end position="20"/>
    </location>
</feature>
<dbReference type="InterPro" id="IPR019826">
    <property type="entry name" value="Carboxylesterase_B_AS"/>
</dbReference>
<keyword evidence="3" id="KW-0732">Signal</keyword>
<feature type="chain" id="PRO_5044956963" description="Carboxylic ester hydrolase" evidence="3">
    <location>
        <begin position="21"/>
        <end position="545"/>
    </location>
</feature>
<dbReference type="SUPFAM" id="SSF53474">
    <property type="entry name" value="alpha/beta-Hydrolases"/>
    <property type="match status" value="1"/>
</dbReference>
<dbReference type="EC" id="3.1.1.-" evidence="3"/>
<dbReference type="InterPro" id="IPR002018">
    <property type="entry name" value="CarbesteraseB"/>
</dbReference>
<dbReference type="Proteomes" id="UP001596106">
    <property type="component" value="Unassembled WGS sequence"/>
</dbReference>
<dbReference type="InterPro" id="IPR050309">
    <property type="entry name" value="Type-B_Carboxylest/Lipase"/>
</dbReference>
<evidence type="ECO:0000256" key="2">
    <source>
        <dbReference type="ARBA" id="ARBA00022801"/>
    </source>
</evidence>
<name>A0ABW0IGR9_9BACT</name>
<evidence type="ECO:0000313" key="6">
    <source>
        <dbReference type="Proteomes" id="UP001596106"/>
    </source>
</evidence>
<evidence type="ECO:0000256" key="1">
    <source>
        <dbReference type="ARBA" id="ARBA00005964"/>
    </source>
</evidence>
<dbReference type="Gene3D" id="3.40.50.1820">
    <property type="entry name" value="alpha/beta hydrolase"/>
    <property type="match status" value="1"/>
</dbReference>
<accession>A0ABW0IGR9</accession>
<evidence type="ECO:0000259" key="4">
    <source>
        <dbReference type="Pfam" id="PF00135"/>
    </source>
</evidence>